<dbReference type="GO" id="GO:0005524">
    <property type="term" value="F:ATP binding"/>
    <property type="evidence" value="ECO:0007669"/>
    <property type="project" value="UniProtKB-KW"/>
</dbReference>
<dbReference type="PANTHER" id="PTHR43290">
    <property type="entry name" value="MEVALONATE KINASE"/>
    <property type="match status" value="1"/>
</dbReference>
<sequence length="315" mass="32756">MATSTATAPGKAILFGEHAVVYGRAAIAVPVTEVKATATITDAHAGSGCTIAAPDVGAHVQLSTPQEDPLALAVRLAIEEAGIGEEPDWQITVRSDVPIAGGMGSGAAVSAALVKAVFSHRRLPSHRQPDAGTVNRIVYAVEKLHHANPSGIDNTVVVYRQPVRFVRGEPPQRFEIARPFHLVIADTGIASSTAAVVSDVRRAWEKDTKRYEAVFDGIGEIAETARRAIESGNIDALGPLMKENHRLLRMLDVSSGELERLIAVAEEGGASGAKLSGAGRGGNLIAAVERKNVEAVKEALLAGGAAGIVVTQIGA</sequence>
<evidence type="ECO:0000313" key="12">
    <source>
        <dbReference type="EMBL" id="MXY94880.1"/>
    </source>
</evidence>
<dbReference type="Gene3D" id="3.30.230.10">
    <property type="match status" value="1"/>
</dbReference>
<keyword evidence="6" id="KW-0067">ATP-binding</keyword>
<keyword evidence="4" id="KW-0547">Nucleotide-binding</keyword>
<gene>
    <name evidence="12" type="primary">mvk</name>
    <name evidence="12" type="ORF">F4Y42_15690</name>
</gene>
<dbReference type="InterPro" id="IPR006204">
    <property type="entry name" value="GHMP_kinase_N_dom"/>
</dbReference>
<evidence type="ECO:0000256" key="3">
    <source>
        <dbReference type="ARBA" id="ARBA00022679"/>
    </source>
</evidence>
<dbReference type="InterPro" id="IPR013750">
    <property type="entry name" value="GHMP_kinase_C_dom"/>
</dbReference>
<evidence type="ECO:0000256" key="5">
    <source>
        <dbReference type="ARBA" id="ARBA00022777"/>
    </source>
</evidence>
<evidence type="ECO:0000256" key="9">
    <source>
        <dbReference type="ARBA" id="ARBA00029438"/>
    </source>
</evidence>
<dbReference type="PANTHER" id="PTHR43290:SF2">
    <property type="entry name" value="MEVALONATE KINASE"/>
    <property type="match status" value="1"/>
</dbReference>
<dbReference type="InterPro" id="IPR014721">
    <property type="entry name" value="Ribsml_uS5_D2-typ_fold_subgr"/>
</dbReference>
<dbReference type="Pfam" id="PF00288">
    <property type="entry name" value="GHMP_kinases_N"/>
    <property type="match status" value="1"/>
</dbReference>
<evidence type="ECO:0000259" key="11">
    <source>
        <dbReference type="Pfam" id="PF08544"/>
    </source>
</evidence>
<keyword evidence="3 12" id="KW-0808">Transferase</keyword>
<dbReference type="NCBIfam" id="TIGR00549">
    <property type="entry name" value="mevalon_kin"/>
    <property type="match status" value="1"/>
</dbReference>
<dbReference type="EC" id="2.7.1.36" evidence="12"/>
<keyword evidence="1" id="KW-0963">Cytoplasm</keyword>
<protein>
    <submittedName>
        <fullName evidence="12">Mevalonate kinase</fullName>
        <ecNumber evidence="12">2.7.1.36</ecNumber>
    </submittedName>
</protein>
<keyword evidence="5 12" id="KW-0418">Kinase</keyword>
<accession>A0A6B0YV08</accession>
<dbReference type="GO" id="GO:0004496">
    <property type="term" value="F:mevalonate kinase activity"/>
    <property type="evidence" value="ECO:0007669"/>
    <property type="project" value="UniProtKB-EC"/>
</dbReference>
<comment type="pathway">
    <text evidence="9">Isoprenoid biosynthesis; isopentenyl diphosphate biosynthesis via mevalonate pathway; isopentenyl diphosphate from (R)-mevalonate: step 1/3.</text>
</comment>
<reference evidence="12" key="1">
    <citation type="submission" date="2019-09" db="EMBL/GenBank/DDBJ databases">
        <title>Characterisation of the sponge microbiome using genome-centric metagenomics.</title>
        <authorList>
            <person name="Engelberts J.P."/>
            <person name="Robbins S.J."/>
            <person name="De Goeij J.M."/>
            <person name="Aranda M."/>
            <person name="Bell S.C."/>
            <person name="Webster N.S."/>
        </authorList>
    </citation>
    <scope>NUCLEOTIDE SEQUENCE</scope>
    <source>
        <strain evidence="12">SB0664_bin_27</strain>
    </source>
</reference>
<dbReference type="InterPro" id="IPR020568">
    <property type="entry name" value="Ribosomal_Su5_D2-typ_SF"/>
</dbReference>
<dbReference type="UniPathway" id="UPA00057">
    <property type="reaction ID" value="UER00098"/>
</dbReference>
<proteinExistence type="predicted"/>
<keyword evidence="8" id="KW-0443">Lipid metabolism</keyword>
<dbReference type="SUPFAM" id="SSF54211">
    <property type="entry name" value="Ribosomal protein S5 domain 2-like"/>
    <property type="match status" value="1"/>
</dbReference>
<dbReference type="InterPro" id="IPR006205">
    <property type="entry name" value="Mev_gal_kin"/>
</dbReference>
<evidence type="ECO:0000256" key="4">
    <source>
        <dbReference type="ARBA" id="ARBA00022741"/>
    </source>
</evidence>
<name>A0A6B0YV08_9CHLR</name>
<evidence type="ECO:0000256" key="6">
    <source>
        <dbReference type="ARBA" id="ARBA00022840"/>
    </source>
</evidence>
<evidence type="ECO:0000256" key="7">
    <source>
        <dbReference type="ARBA" id="ARBA00022842"/>
    </source>
</evidence>
<comment type="caution">
    <text evidence="12">The sequence shown here is derived from an EMBL/GenBank/DDBJ whole genome shotgun (WGS) entry which is preliminary data.</text>
</comment>
<evidence type="ECO:0000256" key="2">
    <source>
        <dbReference type="ARBA" id="ARBA00022516"/>
    </source>
</evidence>
<keyword evidence="2" id="KW-0444">Lipid biosynthesis</keyword>
<dbReference type="InterPro" id="IPR036554">
    <property type="entry name" value="GHMP_kinase_C_sf"/>
</dbReference>
<evidence type="ECO:0000256" key="8">
    <source>
        <dbReference type="ARBA" id="ARBA00023098"/>
    </source>
</evidence>
<dbReference type="GO" id="GO:0005829">
    <property type="term" value="C:cytosol"/>
    <property type="evidence" value="ECO:0007669"/>
    <property type="project" value="TreeGrafter"/>
</dbReference>
<dbReference type="SUPFAM" id="SSF55060">
    <property type="entry name" value="GHMP Kinase, C-terminal domain"/>
    <property type="match status" value="1"/>
</dbReference>
<dbReference type="PRINTS" id="PR00959">
    <property type="entry name" value="MEVGALKINASE"/>
</dbReference>
<keyword evidence="7" id="KW-0460">Magnesium</keyword>
<dbReference type="EMBL" id="VXRG01000130">
    <property type="protein sequence ID" value="MXY94880.1"/>
    <property type="molecule type" value="Genomic_DNA"/>
</dbReference>
<dbReference type="Gene3D" id="3.30.70.890">
    <property type="entry name" value="GHMP kinase, C-terminal domain"/>
    <property type="match status" value="1"/>
</dbReference>
<evidence type="ECO:0000259" key="10">
    <source>
        <dbReference type="Pfam" id="PF00288"/>
    </source>
</evidence>
<feature type="domain" description="GHMP kinase N-terminal" evidence="10">
    <location>
        <begin position="74"/>
        <end position="159"/>
    </location>
</feature>
<dbReference type="GO" id="GO:0019287">
    <property type="term" value="P:isopentenyl diphosphate biosynthetic process, mevalonate pathway"/>
    <property type="evidence" value="ECO:0007669"/>
    <property type="project" value="UniProtKB-UniPathway"/>
</dbReference>
<dbReference type="Pfam" id="PF08544">
    <property type="entry name" value="GHMP_kinases_C"/>
    <property type="match status" value="1"/>
</dbReference>
<feature type="domain" description="GHMP kinase C-terminal" evidence="11">
    <location>
        <begin position="226"/>
        <end position="302"/>
    </location>
</feature>
<evidence type="ECO:0000256" key="1">
    <source>
        <dbReference type="ARBA" id="ARBA00022490"/>
    </source>
</evidence>
<dbReference type="AlphaFoldDB" id="A0A6B0YV08"/>
<organism evidence="12">
    <name type="scientific">Caldilineaceae bacterium SB0664_bin_27</name>
    <dbReference type="NCBI Taxonomy" id="2605260"/>
    <lineage>
        <taxon>Bacteria</taxon>
        <taxon>Bacillati</taxon>
        <taxon>Chloroflexota</taxon>
        <taxon>Caldilineae</taxon>
        <taxon>Caldilineales</taxon>
        <taxon>Caldilineaceae</taxon>
    </lineage>
</organism>